<dbReference type="SUPFAM" id="SSF53448">
    <property type="entry name" value="Nucleotide-diphospho-sugar transferases"/>
    <property type="match status" value="1"/>
</dbReference>
<dbReference type="GO" id="GO:0000030">
    <property type="term" value="F:mannosyltransferase activity"/>
    <property type="evidence" value="ECO:0007669"/>
    <property type="project" value="TreeGrafter"/>
</dbReference>
<sequence length="377" mass="43849">MLHLLKGSREELAKYIKEQNKKIVVYGAGMIGKVIIPDYLLQYDIIDNLQFYVDMDVRKQQKGIEVQGQHYEVCSKDGLLKMPKDSILLVTNSNYNPVLKMLDEMEGLDGREAILFPVIEAEEAGQVEKEEFPWKEITSNKQIPKKIHYCWFSGKEIPDYLKKCMESWHRFCPDYEIIRWDESNYDINKNLYMSQAYKAQKWGFVPDYARLDILYEQGGFYLDTDVELIKSLDELRNQGAFCGVEKWGNINMGGCSGAVPHHPMIGKILETRKNLVFCYPDGTLNMETCGVYETQPFLGLGMHTDNTTQRINGMTVFSSAYFHPYDYMSGEAVLTDRTISIHHFNGGWLDECARKAREKTTLEYRKVRSRMEQEYVW</sequence>
<gene>
    <name evidence="2" type="ORF">LKD47_02750</name>
</gene>
<keyword evidence="1" id="KW-0808">Transferase</keyword>
<dbReference type="InterPro" id="IPR007577">
    <property type="entry name" value="GlycoTrfase_DXD_sugar-bd_CS"/>
</dbReference>
<comment type="caution">
    <text evidence="2">The sequence shown here is derived from an EMBL/GenBank/DDBJ whole genome shotgun (WGS) entry which is preliminary data.</text>
</comment>
<dbReference type="Proteomes" id="UP001198893">
    <property type="component" value="Unassembled WGS sequence"/>
</dbReference>
<dbReference type="AlphaFoldDB" id="A0AAW4WEQ9"/>
<dbReference type="Pfam" id="PF04488">
    <property type="entry name" value="Gly_transf_sug"/>
    <property type="match status" value="1"/>
</dbReference>
<evidence type="ECO:0000313" key="3">
    <source>
        <dbReference type="Proteomes" id="UP001198893"/>
    </source>
</evidence>
<evidence type="ECO:0000313" key="2">
    <source>
        <dbReference type="EMBL" id="MCC2241225.1"/>
    </source>
</evidence>
<dbReference type="PANTHER" id="PTHR32385">
    <property type="entry name" value="MANNOSYL PHOSPHORYLINOSITOL CERAMIDE SYNTHASE"/>
    <property type="match status" value="1"/>
</dbReference>
<organism evidence="2 3">
    <name type="scientific">Roseburia amylophila</name>
    <dbReference type="NCBI Taxonomy" id="2981794"/>
    <lineage>
        <taxon>Bacteria</taxon>
        <taxon>Bacillati</taxon>
        <taxon>Bacillota</taxon>
        <taxon>Clostridia</taxon>
        <taxon>Lachnospirales</taxon>
        <taxon>Lachnospiraceae</taxon>
        <taxon>Roseburia</taxon>
    </lineage>
</organism>
<dbReference type="EMBL" id="JAJEQW010000002">
    <property type="protein sequence ID" value="MCC2241225.1"/>
    <property type="molecule type" value="Genomic_DNA"/>
</dbReference>
<dbReference type="RefSeq" id="WP_227709608.1">
    <property type="nucleotide sequence ID" value="NZ_JAJEQW010000002.1"/>
</dbReference>
<accession>A0AAW4WEQ9</accession>
<dbReference type="GO" id="GO:0051999">
    <property type="term" value="P:mannosyl-inositol phosphorylceramide biosynthetic process"/>
    <property type="evidence" value="ECO:0007669"/>
    <property type="project" value="TreeGrafter"/>
</dbReference>
<evidence type="ECO:0000256" key="1">
    <source>
        <dbReference type="ARBA" id="ARBA00022679"/>
    </source>
</evidence>
<dbReference type="Gene3D" id="3.90.550.20">
    <property type="match status" value="1"/>
</dbReference>
<dbReference type="InterPro" id="IPR051706">
    <property type="entry name" value="Glycosyltransferase_domain"/>
</dbReference>
<name>A0AAW4WEQ9_9FIRM</name>
<reference evidence="2" key="1">
    <citation type="submission" date="2021-10" db="EMBL/GenBank/DDBJ databases">
        <title>Anaerobic single-cell dispensing facilitates the cultivation of human gut bacteria.</title>
        <authorList>
            <person name="Afrizal A."/>
        </authorList>
    </citation>
    <scope>NUCLEOTIDE SEQUENCE</scope>
    <source>
        <strain evidence="2">CLA-AA-H204</strain>
    </source>
</reference>
<dbReference type="Gene3D" id="3.40.50.720">
    <property type="entry name" value="NAD(P)-binding Rossmann-like Domain"/>
    <property type="match status" value="1"/>
</dbReference>
<dbReference type="PANTHER" id="PTHR32385:SF15">
    <property type="entry name" value="INOSITOL PHOSPHOCERAMIDE MANNOSYLTRANSFERASE 1"/>
    <property type="match status" value="1"/>
</dbReference>
<dbReference type="GO" id="GO:0016020">
    <property type="term" value="C:membrane"/>
    <property type="evidence" value="ECO:0007669"/>
    <property type="project" value="GOC"/>
</dbReference>
<evidence type="ECO:0008006" key="4">
    <source>
        <dbReference type="Google" id="ProtNLM"/>
    </source>
</evidence>
<protein>
    <recommendedName>
        <fullName evidence="4">Mannosyltransferase OCH1 and related enzymes</fullName>
    </recommendedName>
</protein>
<proteinExistence type="predicted"/>
<dbReference type="InterPro" id="IPR029044">
    <property type="entry name" value="Nucleotide-diphossugar_trans"/>
</dbReference>